<name>A0A6V7UNF7_MELEN</name>
<proteinExistence type="predicted"/>
<evidence type="ECO:0000313" key="2">
    <source>
        <dbReference type="EMBL" id="CAD2161246.1"/>
    </source>
</evidence>
<feature type="transmembrane region" description="Helical" evidence="1">
    <location>
        <begin position="20"/>
        <end position="44"/>
    </location>
</feature>
<dbReference type="Proteomes" id="UP000580250">
    <property type="component" value="Unassembled WGS sequence"/>
</dbReference>
<comment type="caution">
    <text evidence="2">The sequence shown here is derived from an EMBL/GenBank/DDBJ whole genome shotgun (WGS) entry which is preliminary data.</text>
</comment>
<dbReference type="AlphaFoldDB" id="A0A6V7UNF7"/>
<accession>A0A6V7UNF7</accession>
<reference evidence="2 3" key="1">
    <citation type="submission" date="2020-08" db="EMBL/GenBank/DDBJ databases">
        <authorList>
            <person name="Koutsovoulos G."/>
            <person name="Danchin GJ E."/>
        </authorList>
    </citation>
    <scope>NUCLEOTIDE SEQUENCE [LARGE SCALE GENOMIC DNA]</scope>
</reference>
<sequence length="55" mass="5928">MAAPNQPIQNAFNLPLPQRIMPYGIVAAAVGVASYFVLCAVNPFGIRKLKGKEKN</sequence>
<evidence type="ECO:0000256" key="1">
    <source>
        <dbReference type="SAM" id="Phobius"/>
    </source>
</evidence>
<dbReference type="EMBL" id="CAJEWN010000084">
    <property type="protein sequence ID" value="CAD2161246.1"/>
    <property type="molecule type" value="Genomic_DNA"/>
</dbReference>
<organism evidence="2 3">
    <name type="scientific">Meloidogyne enterolobii</name>
    <name type="common">Root-knot nematode worm</name>
    <name type="synonym">Meloidogyne mayaguensis</name>
    <dbReference type="NCBI Taxonomy" id="390850"/>
    <lineage>
        <taxon>Eukaryota</taxon>
        <taxon>Metazoa</taxon>
        <taxon>Ecdysozoa</taxon>
        <taxon>Nematoda</taxon>
        <taxon>Chromadorea</taxon>
        <taxon>Rhabditida</taxon>
        <taxon>Tylenchina</taxon>
        <taxon>Tylenchomorpha</taxon>
        <taxon>Tylenchoidea</taxon>
        <taxon>Meloidogynidae</taxon>
        <taxon>Meloidogyninae</taxon>
        <taxon>Meloidogyne</taxon>
    </lineage>
</organism>
<protein>
    <submittedName>
        <fullName evidence="2">Uncharacterized protein</fullName>
    </submittedName>
</protein>
<evidence type="ECO:0000313" key="3">
    <source>
        <dbReference type="Proteomes" id="UP000580250"/>
    </source>
</evidence>
<keyword evidence="1" id="KW-0812">Transmembrane</keyword>
<keyword evidence="1" id="KW-0472">Membrane</keyword>
<keyword evidence="1" id="KW-1133">Transmembrane helix</keyword>
<gene>
    <name evidence="2" type="ORF">MENT_LOCUS14716</name>
</gene>